<name>X6MHH7_RETFI</name>
<dbReference type="InterPro" id="IPR036770">
    <property type="entry name" value="Ankyrin_rpt-contain_sf"/>
</dbReference>
<feature type="compositionally biased region" description="Low complexity" evidence="1">
    <location>
        <begin position="105"/>
        <end position="115"/>
    </location>
</feature>
<evidence type="ECO:0008006" key="4">
    <source>
        <dbReference type="Google" id="ProtNLM"/>
    </source>
</evidence>
<dbReference type="InterPro" id="IPR002110">
    <property type="entry name" value="Ankyrin_rpt"/>
</dbReference>
<gene>
    <name evidence="2" type="ORF">RFI_24241</name>
</gene>
<feature type="compositionally biased region" description="Basic and acidic residues" evidence="1">
    <location>
        <begin position="93"/>
        <end position="102"/>
    </location>
</feature>
<feature type="region of interest" description="Disordered" evidence="1">
    <location>
        <begin position="93"/>
        <end position="115"/>
    </location>
</feature>
<proteinExistence type="predicted"/>
<reference evidence="2 3" key="1">
    <citation type="journal article" date="2013" name="Curr. Biol.">
        <title>The Genome of the Foraminiferan Reticulomyxa filosa.</title>
        <authorList>
            <person name="Glockner G."/>
            <person name="Hulsmann N."/>
            <person name="Schleicher M."/>
            <person name="Noegel A.A."/>
            <person name="Eichinger L."/>
            <person name="Gallinger C."/>
            <person name="Pawlowski J."/>
            <person name="Sierra R."/>
            <person name="Euteneuer U."/>
            <person name="Pillet L."/>
            <person name="Moustafa A."/>
            <person name="Platzer M."/>
            <person name="Groth M."/>
            <person name="Szafranski K."/>
            <person name="Schliwa M."/>
        </authorList>
    </citation>
    <scope>NUCLEOTIDE SEQUENCE [LARGE SCALE GENOMIC DNA]</scope>
</reference>
<dbReference type="SMART" id="SM00248">
    <property type="entry name" value="ANK"/>
    <property type="match status" value="4"/>
</dbReference>
<dbReference type="Proteomes" id="UP000023152">
    <property type="component" value="Unassembled WGS sequence"/>
</dbReference>
<dbReference type="OrthoDB" id="10682436at2759"/>
<organism evidence="2 3">
    <name type="scientific">Reticulomyxa filosa</name>
    <dbReference type="NCBI Taxonomy" id="46433"/>
    <lineage>
        <taxon>Eukaryota</taxon>
        <taxon>Sar</taxon>
        <taxon>Rhizaria</taxon>
        <taxon>Retaria</taxon>
        <taxon>Foraminifera</taxon>
        <taxon>Monothalamids</taxon>
        <taxon>Reticulomyxidae</taxon>
        <taxon>Reticulomyxa</taxon>
    </lineage>
</organism>
<keyword evidence="3" id="KW-1185">Reference proteome</keyword>
<protein>
    <recommendedName>
        <fullName evidence="4">Ankyrin repeat-containing protein</fullName>
    </recommendedName>
</protein>
<comment type="caution">
    <text evidence="2">The sequence shown here is derived from an EMBL/GenBank/DDBJ whole genome shotgun (WGS) entry which is preliminary data.</text>
</comment>
<dbReference type="EMBL" id="ASPP01020802">
    <property type="protein sequence ID" value="ETO13131.1"/>
    <property type="molecule type" value="Genomic_DNA"/>
</dbReference>
<dbReference type="Gene3D" id="1.25.40.20">
    <property type="entry name" value="Ankyrin repeat-containing domain"/>
    <property type="match status" value="1"/>
</dbReference>
<evidence type="ECO:0000256" key="1">
    <source>
        <dbReference type="SAM" id="MobiDB-lite"/>
    </source>
</evidence>
<accession>X6MHH7</accession>
<evidence type="ECO:0000313" key="2">
    <source>
        <dbReference type="EMBL" id="ETO13131.1"/>
    </source>
</evidence>
<evidence type="ECO:0000313" key="3">
    <source>
        <dbReference type="Proteomes" id="UP000023152"/>
    </source>
</evidence>
<dbReference type="SUPFAM" id="SSF48403">
    <property type="entry name" value="Ankyrin repeat"/>
    <property type="match status" value="1"/>
</dbReference>
<sequence length="837" mass="97346">MNIRHTLEKKPVNAERIELFAEQYNKLQSKSDVFLYYLKEVVKKSKRKVSEEDVMETLSETIQELIKRRMPLLNELLFLTLWYERDINAKHKHNNEKEEKRSTRQQQQQQQQQQQRSECLLINASTVSPKTASDPPPKLYEVIKDYAESESKRGLEVGDAQIRTVMSKSKNEWEELTKLSYQNARYKSEVSCRQDKIKHGVKPGINASQLEYIDTFCQDSTFKSSDTYDYNIYLSELITRAHLLNNSFQEVMQAVYSDDPDRVKFGPVKSMRRCVEKAQIEYPRHKFAWPTGAQIIDVVRCALTYEDVSDYLRAIRKLLTFVGSSANLSSEEVRLEVMRVKNGFAQYLNVPFDKVEFDKYTDVKVNIVLNKKEKNNKWIGVVGEVQFILKPMSDLKSKIHKLYEIVRSNDFYKEVDTLAQERSMKYQFRLSGVDDQKLSLLMTNYPIHFMENRNDILFERRTLTTGETLLHELVVLEKPDLWERLMELAMCNPKVSAGKLWTVKNNINRTPFHFLAMIPNPKTVSMWLSTIPVEMFGDIWVIPEEEKKTPFHYVAVYQRSAAVAKLFVDTIPDGMLPTLWTIKDQQGSTAAHDLMRSDSPELIHYMLSTIPTQMIDEMLLWEDNFQTVFTSIATFHPKEAVEILVNKASSSAIRKAWVHPDREGRTALHFLTQNTADEGTALMLKALPRDMAESLWGTQCSNGDTPLHELVYFQGSYDGLELLLGSIPTSSIHRLLMVTNAANRTPMEGVFLQDEEEMRTFCRLWLWLFRQTQDVDNEQQEKQQFEQAIHKPWLAEAANQKGVADVNKCLFWYAKMVEWYQTGVIRKPRKNQANSKS</sequence>
<dbReference type="AlphaFoldDB" id="X6MHH7"/>